<dbReference type="EMBL" id="VSSQ01118320">
    <property type="protein sequence ID" value="MPN52324.1"/>
    <property type="molecule type" value="Genomic_DNA"/>
</dbReference>
<organism evidence="1">
    <name type="scientific">bioreactor metagenome</name>
    <dbReference type="NCBI Taxonomy" id="1076179"/>
    <lineage>
        <taxon>unclassified sequences</taxon>
        <taxon>metagenomes</taxon>
        <taxon>ecological metagenomes</taxon>
    </lineage>
</organism>
<sequence>MHDAFLSSDDIAVAAILSRKVDDTRGASNIVGQSQGLRDTLGMHEHLGAGVVFLCPPDKCFADAGMSRTEAIVEIEGFFRQLFSNMAAEIGIRHKVDFLLRHGGHNPLSVG</sequence>
<dbReference type="AlphaFoldDB" id="A0A645IV91"/>
<evidence type="ECO:0000313" key="1">
    <source>
        <dbReference type="EMBL" id="MPN52324.1"/>
    </source>
</evidence>
<reference evidence="1" key="1">
    <citation type="submission" date="2019-08" db="EMBL/GenBank/DDBJ databases">
        <authorList>
            <person name="Kucharzyk K."/>
            <person name="Murdoch R.W."/>
            <person name="Higgins S."/>
            <person name="Loffler F."/>
        </authorList>
    </citation>
    <scope>NUCLEOTIDE SEQUENCE</scope>
</reference>
<proteinExistence type="predicted"/>
<gene>
    <name evidence="1" type="ORF">SDC9_199980</name>
</gene>
<comment type="caution">
    <text evidence="1">The sequence shown here is derived from an EMBL/GenBank/DDBJ whole genome shotgun (WGS) entry which is preliminary data.</text>
</comment>
<protein>
    <submittedName>
        <fullName evidence="1">Uncharacterized protein</fullName>
    </submittedName>
</protein>
<accession>A0A645IV91</accession>
<name>A0A645IV91_9ZZZZ</name>